<dbReference type="eggNOG" id="COG1061">
    <property type="taxonomic scope" value="Bacteria"/>
</dbReference>
<proteinExistence type="predicted"/>
<dbReference type="InterPro" id="IPR027417">
    <property type="entry name" value="P-loop_NTPase"/>
</dbReference>
<accession>Q8EVS9</accession>
<dbReference type="Proteomes" id="UP000002522">
    <property type="component" value="Chromosome"/>
</dbReference>
<name>Q8EVS9_MALP2</name>
<keyword evidence="2" id="KW-1185">Reference proteome</keyword>
<dbReference type="EMBL" id="BA000026">
    <property type="protein sequence ID" value="BAC44270.1"/>
    <property type="molecule type" value="Genomic_DNA"/>
</dbReference>
<dbReference type="Gene3D" id="3.40.50.300">
    <property type="entry name" value="P-loop containing nucleotide triphosphate hydrolases"/>
    <property type="match status" value="1"/>
</dbReference>
<dbReference type="HOGENOM" id="CLU_581166_0_0_14"/>
<evidence type="ECO:0000313" key="2">
    <source>
        <dbReference type="Proteomes" id="UP000002522"/>
    </source>
</evidence>
<dbReference type="AlphaFoldDB" id="Q8EVS9"/>
<sequence length="470" mass="56629">MKENKLSWVIYLSNRKESSLKETGNKTDVSLKMISRNNSNIDVIIFKVGPATGWDIPRACMLVQLRKVCSEKLNQQTIGRIKRNPRSDLKKDDLYLDYWIYSSHQEKTREIHNYKLQEKFENTNFPSIIVTSKTKNENKEMNLKFWSEEAFEYIKKQEKDFIFYWKDFFVNNKDNFISVKSIIYGSDDKKNSIFREKLFNILDINMFIFKIFKKYHWLNKRELEKIYLKLFYTHDMDYTQFLFIFCNLFVEELNIKRNKYLSNTDRKYEINYFNTLPKQFIVYEGENNKVNIKDIEGIYAYKNISYDKKDNDFQFLDSMPENVFLTFIKKEIIFRNLENKIELLAKNPLQSTIYCEYWKASESKYCKAYIDFILKVKNKNEFVFIEIKSLDFDYDERKTESIINELKCYENSINSSTMDIHLAVIPIGKNQKILSKNYEMVHIKNKNSSQSNKTNYKSITDFLDYLEMIN</sequence>
<gene>
    <name evidence="1" type="ordered locus">MYPE4800</name>
</gene>
<reference evidence="1 2" key="1">
    <citation type="journal article" date="2002" name="Nucleic Acids Res.">
        <title>The complete genomic sequence of Mycoplasma penetrans, an intracellular bacterial pathogen in humans.</title>
        <authorList>
            <person name="Sasaki Y."/>
            <person name="Ishikawa J."/>
            <person name="Yamashita A."/>
            <person name="Oshima K."/>
            <person name="Kenri T."/>
            <person name="Furuya K."/>
            <person name="Yoshino C."/>
            <person name="Horino A."/>
            <person name="Shiba T."/>
            <person name="Sasaki T."/>
            <person name="Hattori M."/>
        </authorList>
    </citation>
    <scope>NUCLEOTIDE SEQUENCE [LARGE SCALE GENOMIC DNA]</scope>
    <source>
        <strain evidence="1 2">HF-2</strain>
    </source>
</reference>
<protein>
    <submittedName>
        <fullName evidence="1">Hypothetical ATP/GTP-binding protein</fullName>
    </submittedName>
</protein>
<dbReference type="STRING" id="272633.gene:10731596"/>
<evidence type="ECO:0000313" key="1">
    <source>
        <dbReference type="EMBL" id="BAC44270.1"/>
    </source>
</evidence>
<dbReference type="InParanoid" id="Q8EVS9"/>
<dbReference type="KEGG" id="mpe:MYPE4800"/>
<dbReference type="RefSeq" id="WP_011077304.1">
    <property type="nucleotide sequence ID" value="NC_004432.1"/>
</dbReference>
<organism evidence="1 2">
    <name type="scientific">Malacoplasma penetrans (strain HF-2)</name>
    <name type="common">Mycoplasma penetrans</name>
    <dbReference type="NCBI Taxonomy" id="272633"/>
    <lineage>
        <taxon>Bacteria</taxon>
        <taxon>Bacillati</taxon>
        <taxon>Mycoplasmatota</taxon>
        <taxon>Mycoplasmoidales</taxon>
        <taxon>Mycoplasmoidaceae</taxon>
        <taxon>Malacoplasma</taxon>
    </lineage>
</organism>